<evidence type="ECO:0000256" key="7">
    <source>
        <dbReference type="RuleBase" id="RU369079"/>
    </source>
</evidence>
<proteinExistence type="inferred from homology"/>
<feature type="transmembrane region" description="Helical" evidence="7">
    <location>
        <begin position="12"/>
        <end position="36"/>
    </location>
</feature>
<feature type="domain" description="TRAP C4-dicarboxylate transport system permease DctM subunit" evidence="8">
    <location>
        <begin position="11"/>
        <end position="418"/>
    </location>
</feature>
<evidence type="ECO:0000313" key="9">
    <source>
        <dbReference type="EMBL" id="PMR79125.1"/>
    </source>
</evidence>
<dbReference type="EMBL" id="PNRG01000029">
    <property type="protein sequence ID" value="PMR79125.1"/>
    <property type="molecule type" value="Genomic_DNA"/>
</dbReference>
<feature type="transmembrane region" description="Helical" evidence="7">
    <location>
        <begin position="136"/>
        <end position="159"/>
    </location>
</feature>
<evidence type="ECO:0000256" key="1">
    <source>
        <dbReference type="ARBA" id="ARBA00004429"/>
    </source>
</evidence>
<evidence type="ECO:0000256" key="5">
    <source>
        <dbReference type="ARBA" id="ARBA00022989"/>
    </source>
</evidence>
<feature type="transmembrane region" description="Helical" evidence="7">
    <location>
        <begin position="214"/>
        <end position="236"/>
    </location>
</feature>
<comment type="caution">
    <text evidence="9">The sequence shown here is derived from an EMBL/GenBank/DDBJ whole genome shotgun (WGS) entry which is preliminary data.</text>
</comment>
<dbReference type="GO" id="GO:0022857">
    <property type="term" value="F:transmembrane transporter activity"/>
    <property type="evidence" value="ECO:0007669"/>
    <property type="project" value="UniProtKB-UniRule"/>
</dbReference>
<dbReference type="InterPro" id="IPR010656">
    <property type="entry name" value="DctM"/>
</dbReference>
<dbReference type="Proteomes" id="UP000235547">
    <property type="component" value="Unassembled WGS sequence"/>
</dbReference>
<accession>A0A2N7UFG6</accession>
<comment type="similarity">
    <text evidence="7">Belongs to the TRAP transporter large permease family.</text>
</comment>
<feature type="transmembrane region" description="Helical" evidence="7">
    <location>
        <begin position="273"/>
        <end position="295"/>
    </location>
</feature>
<dbReference type="InterPro" id="IPR004681">
    <property type="entry name" value="TRAP_DctM"/>
</dbReference>
<reference evidence="9 10" key="1">
    <citation type="submission" date="2018-01" db="EMBL/GenBank/DDBJ databases">
        <title>Halomonas endophytica sp. nov., isolated from storage liquid in the stems of Populus euphratica.</title>
        <authorList>
            <person name="Chen C."/>
        </authorList>
    </citation>
    <scope>NUCLEOTIDE SEQUENCE [LARGE SCALE GENOMIC DNA]</scope>
    <source>
        <strain evidence="9 10">BZ-SZ-XJ27</strain>
    </source>
</reference>
<gene>
    <name evidence="9" type="ORF">C1H70_12530</name>
</gene>
<dbReference type="RefSeq" id="WP_102588678.1">
    <property type="nucleotide sequence ID" value="NZ_BNAE01000001.1"/>
</dbReference>
<keyword evidence="4 7" id="KW-0812">Transmembrane</keyword>
<feature type="transmembrane region" description="Helical" evidence="7">
    <location>
        <begin position="171"/>
        <end position="193"/>
    </location>
</feature>
<name>A0A2N7UFG6_9GAMM</name>
<evidence type="ECO:0000256" key="6">
    <source>
        <dbReference type="ARBA" id="ARBA00023136"/>
    </source>
</evidence>
<feature type="transmembrane region" description="Helical" evidence="7">
    <location>
        <begin position="103"/>
        <end position="124"/>
    </location>
</feature>
<evidence type="ECO:0000256" key="4">
    <source>
        <dbReference type="ARBA" id="ARBA00022692"/>
    </source>
</evidence>
<evidence type="ECO:0000259" key="8">
    <source>
        <dbReference type="Pfam" id="PF06808"/>
    </source>
</evidence>
<evidence type="ECO:0000313" key="10">
    <source>
        <dbReference type="Proteomes" id="UP000235547"/>
    </source>
</evidence>
<feature type="transmembrane region" description="Helical" evidence="7">
    <location>
        <begin position="397"/>
        <end position="423"/>
    </location>
</feature>
<evidence type="ECO:0000256" key="3">
    <source>
        <dbReference type="ARBA" id="ARBA00022519"/>
    </source>
</evidence>
<sequence>MDSTIIMIATTLFVLLVLSVPIGVAIGLTVVVGMFASNMPVTFLAQRLITSLDSFPLLAVPFFIMAGEIMQKGSMAQRLLELSRCLVGHITGGLAQVSVLTSLFFGALSGSSPATVAAVGGVMIPTMKKEGYSGSYAAAVNTSAGCLGVMIPPSIPLIIYGTTAGVSVGDLFIAGIIPGLFVASMLMLTSYILARYQGHGVKGKRPPIIETARAFKKAFHALMVPVIVLGGIYGGIMTPTEAGVVAVVYALLAESIFLRSLSLSKLWQVMRGTALTTATIFLLIATASALGQIFLFNNVPSQVVELLTGVSENKYILMLLIILMMLVLGTFMDALANILILTPLLLPVAKQAGFDPIHFGVIMIVSVAIGFLTPPVGVNLFVGCNIANISIERLSVAILPFLAALIFALLVLAFVPQLSLVLLGR</sequence>
<keyword evidence="6 7" id="KW-0472">Membrane</keyword>
<dbReference type="Pfam" id="PF06808">
    <property type="entry name" value="DctM"/>
    <property type="match status" value="1"/>
</dbReference>
<comment type="subunit">
    <text evidence="7">The complex comprises the extracytoplasmic solute receptor protein and the two transmembrane proteins.</text>
</comment>
<protein>
    <recommendedName>
        <fullName evidence="7">TRAP transporter large permease protein</fullName>
    </recommendedName>
</protein>
<keyword evidence="10" id="KW-1185">Reference proteome</keyword>
<evidence type="ECO:0000256" key="2">
    <source>
        <dbReference type="ARBA" id="ARBA00022475"/>
    </source>
</evidence>
<dbReference type="PIRSF" id="PIRSF006066">
    <property type="entry name" value="HI0050"/>
    <property type="match status" value="1"/>
</dbReference>
<comment type="caution">
    <text evidence="7">Lacks conserved residue(s) required for the propagation of feature annotation.</text>
</comment>
<comment type="function">
    <text evidence="7">Part of the tripartite ATP-independent periplasmic (TRAP) transport system.</text>
</comment>
<feature type="transmembrane region" description="Helical" evidence="7">
    <location>
        <begin position="357"/>
        <end position="377"/>
    </location>
</feature>
<dbReference type="NCBIfam" id="TIGR00786">
    <property type="entry name" value="dctM"/>
    <property type="match status" value="1"/>
</dbReference>
<comment type="subcellular location">
    <subcellularLocation>
        <location evidence="1 7">Cell inner membrane</location>
        <topology evidence="1 7">Multi-pass membrane protein</topology>
    </subcellularLocation>
</comment>
<dbReference type="OrthoDB" id="9796052at2"/>
<dbReference type="PANTHER" id="PTHR33362:SF2">
    <property type="entry name" value="TRAP TRANSPORTER LARGE PERMEASE PROTEIN"/>
    <property type="match status" value="1"/>
</dbReference>
<keyword evidence="3 7" id="KW-0997">Cell inner membrane</keyword>
<keyword evidence="2" id="KW-1003">Cell membrane</keyword>
<dbReference type="AlphaFoldDB" id="A0A2N7UFG6"/>
<dbReference type="GO" id="GO:0005886">
    <property type="term" value="C:plasma membrane"/>
    <property type="evidence" value="ECO:0007669"/>
    <property type="project" value="UniProtKB-SubCell"/>
</dbReference>
<feature type="transmembrane region" description="Helical" evidence="7">
    <location>
        <begin position="315"/>
        <end position="345"/>
    </location>
</feature>
<dbReference type="PANTHER" id="PTHR33362">
    <property type="entry name" value="SIALIC ACID TRAP TRANSPORTER PERMEASE PROTEIN SIAT-RELATED"/>
    <property type="match status" value="1"/>
</dbReference>
<keyword evidence="7" id="KW-0813">Transport</keyword>
<keyword evidence="5 7" id="KW-1133">Transmembrane helix</keyword>
<organism evidence="9 10">
    <name type="scientific">Halomonas urumqiensis</name>
    <dbReference type="NCBI Taxonomy" id="1684789"/>
    <lineage>
        <taxon>Bacteria</taxon>
        <taxon>Pseudomonadati</taxon>
        <taxon>Pseudomonadota</taxon>
        <taxon>Gammaproteobacteria</taxon>
        <taxon>Oceanospirillales</taxon>
        <taxon>Halomonadaceae</taxon>
        <taxon>Halomonas</taxon>
    </lineage>
</organism>